<name>A0ABR3J9Q5_9AGAR</name>
<comment type="caution">
    <text evidence="2">The sequence shown here is derived from an EMBL/GenBank/DDBJ whole genome shotgun (WGS) entry which is preliminary data.</text>
</comment>
<feature type="compositionally biased region" description="Low complexity" evidence="1">
    <location>
        <begin position="60"/>
        <end position="90"/>
    </location>
</feature>
<sequence>MLYKGLKSEVKNETQHTPKKQRPTIFQEYADYIIEIDDRLYEFDRQLKYDNAPSKIKDNSSSSRAPKQSSSSSTTTPSHSSVPSSTASLPPGVPIDIDAIRTGKKQGPIDANERKFFRRDNGLCMYSRADNHLVAACPNISDASRKAYAERQAKAKAKAVPQSGKA</sequence>
<accession>A0ABR3J9Q5</accession>
<reference evidence="3" key="1">
    <citation type="submission" date="2024-06" db="EMBL/GenBank/DDBJ databases">
        <title>Multi-omics analyses provide insights into the biosynthesis of the anticancer antibiotic pleurotin in Hohenbuehelia grisea.</title>
        <authorList>
            <person name="Weaver J.A."/>
            <person name="Alberti F."/>
        </authorList>
    </citation>
    <scope>NUCLEOTIDE SEQUENCE [LARGE SCALE GENOMIC DNA]</scope>
    <source>
        <strain evidence="3">T-177</strain>
    </source>
</reference>
<feature type="region of interest" description="Disordered" evidence="1">
    <location>
        <begin position="51"/>
        <end position="113"/>
    </location>
</feature>
<gene>
    <name evidence="2" type="ORF">HGRIS_006503</name>
</gene>
<dbReference type="EMBL" id="JASNQZ010000010">
    <property type="protein sequence ID" value="KAL0952213.1"/>
    <property type="molecule type" value="Genomic_DNA"/>
</dbReference>
<evidence type="ECO:0000256" key="1">
    <source>
        <dbReference type="SAM" id="MobiDB-lite"/>
    </source>
</evidence>
<protein>
    <submittedName>
        <fullName evidence="2">Uncharacterized protein</fullName>
    </submittedName>
</protein>
<proteinExistence type="predicted"/>
<evidence type="ECO:0000313" key="2">
    <source>
        <dbReference type="EMBL" id="KAL0952213.1"/>
    </source>
</evidence>
<dbReference type="Proteomes" id="UP001556367">
    <property type="component" value="Unassembled WGS sequence"/>
</dbReference>
<organism evidence="2 3">
    <name type="scientific">Hohenbuehelia grisea</name>
    <dbReference type="NCBI Taxonomy" id="104357"/>
    <lineage>
        <taxon>Eukaryota</taxon>
        <taxon>Fungi</taxon>
        <taxon>Dikarya</taxon>
        <taxon>Basidiomycota</taxon>
        <taxon>Agaricomycotina</taxon>
        <taxon>Agaricomycetes</taxon>
        <taxon>Agaricomycetidae</taxon>
        <taxon>Agaricales</taxon>
        <taxon>Pleurotineae</taxon>
        <taxon>Pleurotaceae</taxon>
        <taxon>Hohenbuehelia</taxon>
    </lineage>
</organism>
<feature type="compositionally biased region" description="Basic and acidic residues" evidence="1">
    <location>
        <begin position="1"/>
        <end position="16"/>
    </location>
</feature>
<keyword evidence="3" id="KW-1185">Reference proteome</keyword>
<evidence type="ECO:0000313" key="3">
    <source>
        <dbReference type="Proteomes" id="UP001556367"/>
    </source>
</evidence>
<feature type="region of interest" description="Disordered" evidence="1">
    <location>
        <begin position="1"/>
        <end position="24"/>
    </location>
</feature>